<dbReference type="Gene3D" id="3.40.630.30">
    <property type="match status" value="1"/>
</dbReference>
<evidence type="ECO:0000313" key="3">
    <source>
        <dbReference type="EMBL" id="XBX82764.1"/>
    </source>
</evidence>
<dbReference type="PROSITE" id="PS51186">
    <property type="entry name" value="GNAT"/>
    <property type="match status" value="1"/>
</dbReference>
<dbReference type="CDD" id="cd04301">
    <property type="entry name" value="NAT_SF"/>
    <property type="match status" value="1"/>
</dbReference>
<evidence type="ECO:0000256" key="1">
    <source>
        <dbReference type="SAM" id="MobiDB-lite"/>
    </source>
</evidence>
<dbReference type="InterPro" id="IPR000182">
    <property type="entry name" value="GNAT_dom"/>
</dbReference>
<feature type="region of interest" description="Disordered" evidence="1">
    <location>
        <begin position="1"/>
        <end position="20"/>
    </location>
</feature>
<reference evidence="3" key="1">
    <citation type="submission" date="2024-05" db="EMBL/GenBank/DDBJ databases">
        <authorList>
            <person name="Yu L."/>
        </authorList>
    </citation>
    <scope>NUCLEOTIDE SEQUENCE</scope>
    <source>
        <strain evidence="3">G08B096</strain>
    </source>
</reference>
<gene>
    <name evidence="3" type="ORF">ABIQ69_02270</name>
</gene>
<feature type="compositionally biased region" description="Pro residues" evidence="1">
    <location>
        <begin position="1"/>
        <end position="14"/>
    </location>
</feature>
<dbReference type="AlphaFoldDB" id="A0AAU7WAM1"/>
<organism evidence="3">
    <name type="scientific">Agromyces sp. G08B096</name>
    <dbReference type="NCBI Taxonomy" id="3156399"/>
    <lineage>
        <taxon>Bacteria</taxon>
        <taxon>Bacillati</taxon>
        <taxon>Actinomycetota</taxon>
        <taxon>Actinomycetes</taxon>
        <taxon>Micrococcales</taxon>
        <taxon>Microbacteriaceae</taxon>
        <taxon>Agromyces</taxon>
    </lineage>
</organism>
<dbReference type="GO" id="GO:0016747">
    <property type="term" value="F:acyltransferase activity, transferring groups other than amino-acyl groups"/>
    <property type="evidence" value="ECO:0007669"/>
    <property type="project" value="InterPro"/>
</dbReference>
<protein>
    <submittedName>
        <fullName evidence="3">GNAT family N-acetyltransferase</fullName>
    </submittedName>
</protein>
<feature type="domain" description="N-acetyltransferase" evidence="2">
    <location>
        <begin position="31"/>
        <end position="188"/>
    </location>
</feature>
<evidence type="ECO:0000259" key="2">
    <source>
        <dbReference type="PROSITE" id="PS51186"/>
    </source>
</evidence>
<dbReference type="SUPFAM" id="SSF55729">
    <property type="entry name" value="Acyl-CoA N-acyltransferases (Nat)"/>
    <property type="match status" value="1"/>
</dbReference>
<dbReference type="InterPro" id="IPR017255">
    <property type="entry name" value="AcTrfase_GNAT_prd"/>
</dbReference>
<proteinExistence type="predicted"/>
<dbReference type="PIRSF" id="PIRSF037663">
    <property type="entry name" value="Acetyltransf_GNAT_prd"/>
    <property type="match status" value="1"/>
</dbReference>
<name>A0AAU7WAM1_9MICO</name>
<dbReference type="EMBL" id="CP158374">
    <property type="protein sequence ID" value="XBX82764.1"/>
    <property type="molecule type" value="Genomic_DNA"/>
</dbReference>
<dbReference type="RefSeq" id="WP_350348780.1">
    <property type="nucleotide sequence ID" value="NZ_CP158374.1"/>
</dbReference>
<accession>A0AAU7WAM1</accession>
<sequence>MPEPNPAHPTPGAPDAPSIALPAGAALPPGLVLRRPTPDDHGPVTAVIADWWGLPPTTHLPLLLPRLFFQHFADTSFLGEDDAGLAAFLIGFHSSSRPEVAYIHFVGVRPDLRTSGLARTLYGAFFDEARAAGCTRVEAITGPGNRRSQAFHRAMGFELTGDTEIDGVRAWRDYDGPGEHRVAFTRTI</sequence>
<dbReference type="InterPro" id="IPR016181">
    <property type="entry name" value="Acyl_CoA_acyltransferase"/>
</dbReference>
<dbReference type="Pfam" id="PF00583">
    <property type="entry name" value="Acetyltransf_1"/>
    <property type="match status" value="1"/>
</dbReference>